<sequence>MSKRRITDDGVEYIGTPLASITEAQLAALQEARSALPLSLESLSPLLENILAAYGEVVPPHRRPITTRAATDLRGTAEAAIILGVDYKPNSMDFVLELKEDEQEAPEMNPHYAAVIEDLKKNEYVHSRTNESITRVILELVLVDRLNQLRDMDASCRLLLSAEVPVSVKYVDERSKPILLKGRADWALGYGTDKRNTGSLLIVVEAKPVGSASVGMPQMLVYMAAIQHARQDRTNKPVFGMLPDGTYYTFACLDNNKRLLISRTFQWLFDRQTILRHIDRILLDAIQSSPHTTPVKLNNPNICGYKRYLRGSWTFGEDSDDEEEEGDEDDEEGDLVDVIERNGHIFLRSKRSA</sequence>
<evidence type="ECO:0000313" key="2">
    <source>
        <dbReference type="Proteomes" id="UP001590951"/>
    </source>
</evidence>
<reference evidence="1 2" key="1">
    <citation type="submission" date="2024-09" db="EMBL/GenBank/DDBJ databases">
        <title>Rethinking Asexuality: The Enigmatic Case of Functional Sexual Genes in Lepraria (Stereocaulaceae).</title>
        <authorList>
            <person name="Doellman M."/>
            <person name="Sun Y."/>
            <person name="Barcenas-Pena A."/>
            <person name="Lumbsch H.T."/>
            <person name="Grewe F."/>
        </authorList>
    </citation>
    <scope>NUCLEOTIDE SEQUENCE [LARGE SCALE GENOMIC DNA]</scope>
    <source>
        <strain evidence="1 2">Grewe 0041</strain>
    </source>
</reference>
<dbReference type="EMBL" id="JBHFEH010000069">
    <property type="protein sequence ID" value="KAL2049192.1"/>
    <property type="molecule type" value="Genomic_DNA"/>
</dbReference>
<dbReference type="Proteomes" id="UP001590951">
    <property type="component" value="Unassembled WGS sequence"/>
</dbReference>
<gene>
    <name evidence="1" type="ORF">ABVK25_010542</name>
</gene>
<protein>
    <submittedName>
        <fullName evidence="1">Uncharacterized protein</fullName>
    </submittedName>
</protein>
<evidence type="ECO:0000313" key="1">
    <source>
        <dbReference type="EMBL" id="KAL2049192.1"/>
    </source>
</evidence>
<keyword evidence="2" id="KW-1185">Reference proteome</keyword>
<organism evidence="1 2">
    <name type="scientific">Lepraria finkii</name>
    <dbReference type="NCBI Taxonomy" id="1340010"/>
    <lineage>
        <taxon>Eukaryota</taxon>
        <taxon>Fungi</taxon>
        <taxon>Dikarya</taxon>
        <taxon>Ascomycota</taxon>
        <taxon>Pezizomycotina</taxon>
        <taxon>Lecanoromycetes</taxon>
        <taxon>OSLEUM clade</taxon>
        <taxon>Lecanoromycetidae</taxon>
        <taxon>Lecanorales</taxon>
        <taxon>Lecanorineae</taxon>
        <taxon>Stereocaulaceae</taxon>
        <taxon>Lepraria</taxon>
    </lineage>
</organism>
<comment type="caution">
    <text evidence="1">The sequence shown here is derived from an EMBL/GenBank/DDBJ whole genome shotgun (WGS) entry which is preliminary data.</text>
</comment>
<name>A0ABR4AU10_9LECA</name>
<proteinExistence type="predicted"/>
<accession>A0ABR4AU10</accession>